<gene>
    <name evidence="1" type="ORF">ACZ76_04910</name>
    <name evidence="2" type="ORF">ERS008460_01804</name>
</gene>
<dbReference type="EMBL" id="CQEM01000007">
    <property type="protein sequence ID" value="CNL07993.1"/>
    <property type="molecule type" value="Genomic_DNA"/>
</dbReference>
<dbReference type="AlphaFoldDB" id="A0A0T9TXY4"/>
<dbReference type="GeneID" id="61903839"/>
<dbReference type="Proteomes" id="UP000069914">
    <property type="component" value="Chromosome"/>
</dbReference>
<organism evidence="2 3">
    <name type="scientific">Yersinia aleksiciae</name>
    <dbReference type="NCBI Taxonomy" id="263819"/>
    <lineage>
        <taxon>Bacteria</taxon>
        <taxon>Pseudomonadati</taxon>
        <taxon>Pseudomonadota</taxon>
        <taxon>Gammaproteobacteria</taxon>
        <taxon>Enterobacterales</taxon>
        <taxon>Yersiniaceae</taxon>
        <taxon>Yersinia</taxon>
    </lineage>
</organism>
<reference evidence="1 4" key="1">
    <citation type="journal article" date="2015" name="Genome Announc.">
        <title>De Novo Genome Sequence of Yersinia aleksiciae Y159T.</title>
        <authorList>
            <person name="Sprague L.D."/>
            <person name="Neubauer H."/>
        </authorList>
    </citation>
    <scope>NUCLEOTIDE SEQUENCE [LARGE SCALE GENOMIC DNA]</scope>
    <source>
        <strain evidence="1 4">159</strain>
    </source>
</reference>
<accession>A0A0T9TXY4</accession>
<protein>
    <submittedName>
        <fullName evidence="2">Uncharacterized protein</fullName>
    </submittedName>
</protein>
<dbReference type="KEGG" id="yak:ACZ76_04910"/>
<reference evidence="3" key="3">
    <citation type="submission" date="2015-03" db="EMBL/GenBank/DDBJ databases">
        <authorList>
            <consortium name="Pathogen Informatics"/>
        </authorList>
    </citation>
    <scope>NUCLEOTIDE SEQUENCE [LARGE SCALE GENOMIC DNA]</scope>
    <source>
        <strain evidence="3">IP27925</strain>
    </source>
</reference>
<evidence type="ECO:0000313" key="1">
    <source>
        <dbReference type="EMBL" id="AKP32929.1"/>
    </source>
</evidence>
<dbReference type="EMBL" id="CP011975">
    <property type="protein sequence ID" value="AKP32929.1"/>
    <property type="molecule type" value="Genomic_DNA"/>
</dbReference>
<proteinExistence type="predicted"/>
<reference evidence="2" key="2">
    <citation type="submission" date="2015-03" db="EMBL/GenBank/DDBJ databases">
        <authorList>
            <person name="Murphy D."/>
        </authorList>
    </citation>
    <scope>NUCLEOTIDE SEQUENCE [LARGE SCALE GENOMIC DNA]</scope>
    <source>
        <strain evidence="2">IP27925</strain>
    </source>
</reference>
<dbReference type="Proteomes" id="UP000040088">
    <property type="component" value="Unassembled WGS sequence"/>
</dbReference>
<dbReference type="RefSeq" id="WP_048617328.1">
    <property type="nucleotide sequence ID" value="NZ_CABHQD010000362.1"/>
</dbReference>
<evidence type="ECO:0000313" key="3">
    <source>
        <dbReference type="Proteomes" id="UP000040088"/>
    </source>
</evidence>
<evidence type="ECO:0000313" key="2">
    <source>
        <dbReference type="EMBL" id="CNL07993.1"/>
    </source>
</evidence>
<sequence>MRKKIITLTFFFVIFGLSIGYLSGRVYSYIHPMRDIEGYWEMNSSLSHAIGAYHVYSRISIINREVNSSVDVYDDNHYVKARRNIVFDVMDIDNNILTGKILSVSIMDNDDHDLSDFLNTPYTISHPSIYRLNKNTIFIEQSQGHPVNSLRLLTRVNA</sequence>
<evidence type="ECO:0000313" key="4">
    <source>
        <dbReference type="Proteomes" id="UP000069914"/>
    </source>
</evidence>
<name>A0A0T9TXY4_YERAE</name>
<keyword evidence="4" id="KW-1185">Reference proteome</keyword>